<evidence type="ECO:0000313" key="3">
    <source>
        <dbReference type="Proteomes" id="UP001418222"/>
    </source>
</evidence>
<evidence type="ECO:0000313" key="2">
    <source>
        <dbReference type="EMBL" id="KAK8956569.1"/>
    </source>
</evidence>
<dbReference type="EMBL" id="JBBWWQ010000001">
    <property type="protein sequence ID" value="KAK8956569.1"/>
    <property type="molecule type" value="Genomic_DNA"/>
</dbReference>
<gene>
    <name evidence="2" type="ORF">KSP39_PZI000996</name>
</gene>
<accession>A0AAP0C1U9</accession>
<comment type="caution">
    <text evidence="2">The sequence shown here is derived from an EMBL/GenBank/DDBJ whole genome shotgun (WGS) entry which is preliminary data.</text>
</comment>
<name>A0AAP0C1U9_9ASPA</name>
<dbReference type="Proteomes" id="UP001418222">
    <property type="component" value="Unassembled WGS sequence"/>
</dbReference>
<proteinExistence type="predicted"/>
<organism evidence="2 3">
    <name type="scientific">Platanthera zijinensis</name>
    <dbReference type="NCBI Taxonomy" id="2320716"/>
    <lineage>
        <taxon>Eukaryota</taxon>
        <taxon>Viridiplantae</taxon>
        <taxon>Streptophyta</taxon>
        <taxon>Embryophyta</taxon>
        <taxon>Tracheophyta</taxon>
        <taxon>Spermatophyta</taxon>
        <taxon>Magnoliopsida</taxon>
        <taxon>Liliopsida</taxon>
        <taxon>Asparagales</taxon>
        <taxon>Orchidaceae</taxon>
        <taxon>Orchidoideae</taxon>
        <taxon>Orchideae</taxon>
        <taxon>Orchidinae</taxon>
        <taxon>Platanthera</taxon>
    </lineage>
</organism>
<protein>
    <submittedName>
        <fullName evidence="2">Uncharacterized protein</fullName>
    </submittedName>
</protein>
<reference evidence="2 3" key="1">
    <citation type="journal article" date="2022" name="Nat. Plants">
        <title>Genomes of leafy and leafless Platanthera orchids illuminate the evolution of mycoheterotrophy.</title>
        <authorList>
            <person name="Li M.H."/>
            <person name="Liu K.W."/>
            <person name="Li Z."/>
            <person name="Lu H.C."/>
            <person name="Ye Q.L."/>
            <person name="Zhang D."/>
            <person name="Wang J.Y."/>
            <person name="Li Y.F."/>
            <person name="Zhong Z.M."/>
            <person name="Liu X."/>
            <person name="Yu X."/>
            <person name="Liu D.K."/>
            <person name="Tu X.D."/>
            <person name="Liu B."/>
            <person name="Hao Y."/>
            <person name="Liao X.Y."/>
            <person name="Jiang Y.T."/>
            <person name="Sun W.H."/>
            <person name="Chen J."/>
            <person name="Chen Y.Q."/>
            <person name="Ai Y."/>
            <person name="Zhai J.W."/>
            <person name="Wu S.S."/>
            <person name="Zhou Z."/>
            <person name="Hsiao Y.Y."/>
            <person name="Wu W.L."/>
            <person name="Chen Y.Y."/>
            <person name="Lin Y.F."/>
            <person name="Hsu J.L."/>
            <person name="Li C.Y."/>
            <person name="Wang Z.W."/>
            <person name="Zhao X."/>
            <person name="Zhong W.Y."/>
            <person name="Ma X.K."/>
            <person name="Ma L."/>
            <person name="Huang J."/>
            <person name="Chen G.Z."/>
            <person name="Huang M.Z."/>
            <person name="Huang L."/>
            <person name="Peng D.H."/>
            <person name="Luo Y.B."/>
            <person name="Zou S.Q."/>
            <person name="Chen S.P."/>
            <person name="Lan S."/>
            <person name="Tsai W.C."/>
            <person name="Van de Peer Y."/>
            <person name="Liu Z.J."/>
        </authorList>
    </citation>
    <scope>NUCLEOTIDE SEQUENCE [LARGE SCALE GENOMIC DNA]</scope>
    <source>
        <strain evidence="2">Lor287</strain>
    </source>
</reference>
<keyword evidence="3" id="KW-1185">Reference proteome</keyword>
<dbReference type="AlphaFoldDB" id="A0AAP0C1U9"/>
<evidence type="ECO:0000256" key="1">
    <source>
        <dbReference type="SAM" id="MobiDB-lite"/>
    </source>
</evidence>
<feature type="region of interest" description="Disordered" evidence="1">
    <location>
        <begin position="157"/>
        <end position="186"/>
    </location>
</feature>
<sequence length="205" mass="22771">MVGTISGNQVILTPVLISELFDLVNRDDSLDQDCSEYRTMLARMGHPDEVPAKLLKKNLSVQYKFLADIVGKVLLGKHSTHDNINRQQFAIMSSLVNGKSVNWADLFFELIRRKSSKKEVCFGRILGIFLLEKAPKLMVSQTQFINASKKMVSSLFGKSDRTIPRPSSASRTSEDSRADAATFPTPENVPLYVSPLVPSVPTSQI</sequence>